<keyword evidence="3" id="KW-1185">Reference proteome</keyword>
<accession>A0A9P6JM48</accession>
<dbReference type="EMBL" id="MU157884">
    <property type="protein sequence ID" value="KAF9525395.1"/>
    <property type="molecule type" value="Genomic_DNA"/>
</dbReference>
<evidence type="ECO:0000313" key="2">
    <source>
        <dbReference type="EMBL" id="KAF9525395.1"/>
    </source>
</evidence>
<proteinExistence type="predicted"/>
<feature type="transmembrane region" description="Helical" evidence="1">
    <location>
        <begin position="6"/>
        <end position="25"/>
    </location>
</feature>
<dbReference type="Proteomes" id="UP000807306">
    <property type="component" value="Unassembled WGS sequence"/>
</dbReference>
<evidence type="ECO:0000256" key="1">
    <source>
        <dbReference type="SAM" id="Phobius"/>
    </source>
</evidence>
<organism evidence="2 3">
    <name type="scientific">Crepidotus variabilis</name>
    <dbReference type="NCBI Taxonomy" id="179855"/>
    <lineage>
        <taxon>Eukaryota</taxon>
        <taxon>Fungi</taxon>
        <taxon>Dikarya</taxon>
        <taxon>Basidiomycota</taxon>
        <taxon>Agaricomycotina</taxon>
        <taxon>Agaricomycetes</taxon>
        <taxon>Agaricomycetidae</taxon>
        <taxon>Agaricales</taxon>
        <taxon>Agaricineae</taxon>
        <taxon>Crepidotaceae</taxon>
        <taxon>Crepidotus</taxon>
    </lineage>
</organism>
<comment type="caution">
    <text evidence="2">The sequence shown here is derived from an EMBL/GenBank/DDBJ whole genome shotgun (WGS) entry which is preliminary data.</text>
</comment>
<name>A0A9P6JM48_9AGAR</name>
<evidence type="ECO:0000313" key="3">
    <source>
        <dbReference type="Proteomes" id="UP000807306"/>
    </source>
</evidence>
<gene>
    <name evidence="2" type="ORF">CPB83DRAFT_548107</name>
</gene>
<reference evidence="2" key="1">
    <citation type="submission" date="2020-11" db="EMBL/GenBank/DDBJ databases">
        <authorList>
            <consortium name="DOE Joint Genome Institute"/>
            <person name="Ahrendt S."/>
            <person name="Riley R."/>
            <person name="Andreopoulos W."/>
            <person name="Labutti K."/>
            <person name="Pangilinan J."/>
            <person name="Ruiz-Duenas F.J."/>
            <person name="Barrasa J.M."/>
            <person name="Sanchez-Garcia M."/>
            <person name="Camarero S."/>
            <person name="Miyauchi S."/>
            <person name="Serrano A."/>
            <person name="Linde D."/>
            <person name="Babiker R."/>
            <person name="Drula E."/>
            <person name="Ayuso-Fernandez I."/>
            <person name="Pacheco R."/>
            <person name="Padilla G."/>
            <person name="Ferreira P."/>
            <person name="Barriuso J."/>
            <person name="Kellner H."/>
            <person name="Castanera R."/>
            <person name="Alfaro M."/>
            <person name="Ramirez L."/>
            <person name="Pisabarro A.G."/>
            <person name="Kuo A."/>
            <person name="Tritt A."/>
            <person name="Lipzen A."/>
            <person name="He G."/>
            <person name="Yan M."/>
            <person name="Ng V."/>
            <person name="Cullen D."/>
            <person name="Martin F."/>
            <person name="Rosso M.-N."/>
            <person name="Henrissat B."/>
            <person name="Hibbett D."/>
            <person name="Martinez A.T."/>
            <person name="Grigoriev I.V."/>
        </authorList>
    </citation>
    <scope>NUCLEOTIDE SEQUENCE</scope>
    <source>
        <strain evidence="2">CBS 506.95</strain>
    </source>
</reference>
<keyword evidence="1" id="KW-1133">Transmembrane helix</keyword>
<protein>
    <submittedName>
        <fullName evidence="2">Uncharacterized protein</fullName>
    </submittedName>
</protein>
<dbReference type="AlphaFoldDB" id="A0A9P6JM48"/>
<sequence length="150" mass="16931">MISWISSQVITALAALVGLIIYSRYYRRPTKALYTPWGLYIDDTGRVIVAGHFDLMHFDAVSARHRLVINRILSKLPSPRTRQTCPVKTSSISGSTSTTTLFYIKPYMPSNPYFTPRFKILPHNSAESDHPEIYTAGFDIEDVLSSGHTH</sequence>
<keyword evidence="1" id="KW-0812">Transmembrane</keyword>
<keyword evidence="1" id="KW-0472">Membrane</keyword>